<organism evidence="3 4">
    <name type="scientific">Pacificispira spongiicola</name>
    <dbReference type="NCBI Taxonomy" id="2729598"/>
    <lineage>
        <taxon>Bacteria</taxon>
        <taxon>Pseudomonadati</taxon>
        <taxon>Pseudomonadota</taxon>
        <taxon>Alphaproteobacteria</taxon>
        <taxon>Rhodospirillales</taxon>
        <taxon>Rhodospirillaceae</taxon>
        <taxon>Pacificispira</taxon>
    </lineage>
</organism>
<dbReference type="RefSeq" id="WP_169626120.1">
    <property type="nucleotide sequence ID" value="NZ_JABBNT010000004.1"/>
</dbReference>
<sequence length="473" mass="50228">MKIPLPKPDLAGLAAKVKGMLPGRKGGKAEKRVEPDEDIPAHLRPTFFQRNAHLMPAIGTYAFVAVVVAGTAVYLLLNGDKIEEELKAGIPKTEVSQFQFVDRSGENAEPAAEQTADQTPDHSAETTAESDHGDTPAMDAAPETQDAHATQPEHAPTAETADANAAPEADAHGTAETADAGHGMATDEEPLPPATDGGPDAYAGTLAAYPDPGLVESIETVGDVPVIGQDGREPWKVYARPSSSIETRPRIAVVVTNLGLMTRTTETALAMPGPVSLSFSPYSGKLEDWIKEARDVGHEVLLDLPMEPRDFPRSDAGLLSLMTAADTDQNILNLNRVMSEGSGYIGLVNYQGSGFTASRASVQPMMQALAKRGLVYLDSLENATSVAPEEAARFSVPHATADLLIDQSLSRAAILARLSQVELLAKTRNSAIVVVQPVPMLLDRVDRWMRGLADKGMVLTPLSGVILSRIRGS</sequence>
<feature type="compositionally biased region" description="Low complexity" evidence="1">
    <location>
        <begin position="155"/>
        <end position="168"/>
    </location>
</feature>
<reference evidence="3 4" key="1">
    <citation type="submission" date="2020-04" db="EMBL/GenBank/DDBJ databases">
        <title>Rhodospirillaceae bacterium KN72 isolated from deep sea.</title>
        <authorList>
            <person name="Zhang D.-C."/>
        </authorList>
    </citation>
    <scope>NUCLEOTIDE SEQUENCE [LARGE SCALE GENOMIC DNA]</scope>
    <source>
        <strain evidence="3 4">KN72</strain>
    </source>
</reference>
<dbReference type="InterPro" id="IPR011330">
    <property type="entry name" value="Glyco_hydro/deAcase_b/a-brl"/>
</dbReference>
<feature type="transmembrane region" description="Helical" evidence="2">
    <location>
        <begin position="54"/>
        <end position="77"/>
    </location>
</feature>
<evidence type="ECO:0000313" key="4">
    <source>
        <dbReference type="Proteomes" id="UP000539372"/>
    </source>
</evidence>
<dbReference type="Pfam" id="PF04748">
    <property type="entry name" value="Polysacc_deac_2"/>
    <property type="match status" value="1"/>
</dbReference>
<dbReference type="EMBL" id="JABBNT010000004">
    <property type="protein sequence ID" value="NMM45736.1"/>
    <property type="molecule type" value="Genomic_DNA"/>
</dbReference>
<keyword evidence="4" id="KW-1185">Reference proteome</keyword>
<evidence type="ECO:0000256" key="2">
    <source>
        <dbReference type="SAM" id="Phobius"/>
    </source>
</evidence>
<evidence type="ECO:0000313" key="3">
    <source>
        <dbReference type="EMBL" id="NMM45736.1"/>
    </source>
</evidence>
<dbReference type="PANTHER" id="PTHR30105">
    <property type="entry name" value="UNCHARACTERIZED YIBQ-RELATED"/>
    <property type="match status" value="1"/>
</dbReference>
<proteinExistence type="predicted"/>
<dbReference type="PANTHER" id="PTHR30105:SF2">
    <property type="entry name" value="DIVERGENT POLYSACCHARIDE DEACETYLASE SUPERFAMILY"/>
    <property type="match status" value="1"/>
</dbReference>
<keyword evidence="2" id="KW-0812">Transmembrane</keyword>
<dbReference type="AlphaFoldDB" id="A0A7Y0E3D3"/>
<dbReference type="SUPFAM" id="SSF88713">
    <property type="entry name" value="Glycoside hydrolase/deacetylase"/>
    <property type="match status" value="1"/>
</dbReference>
<feature type="compositionally biased region" description="Basic and acidic residues" evidence="1">
    <location>
        <begin position="119"/>
        <end position="134"/>
    </location>
</feature>
<protein>
    <recommendedName>
        <fullName evidence="5">Divergent polysaccharide deacetylase family protein</fullName>
    </recommendedName>
</protein>
<evidence type="ECO:0008006" key="5">
    <source>
        <dbReference type="Google" id="ProtNLM"/>
    </source>
</evidence>
<name>A0A7Y0E3D3_9PROT</name>
<dbReference type="InterPro" id="IPR006837">
    <property type="entry name" value="Divergent_DAC"/>
</dbReference>
<dbReference type="Proteomes" id="UP000539372">
    <property type="component" value="Unassembled WGS sequence"/>
</dbReference>
<evidence type="ECO:0000256" key="1">
    <source>
        <dbReference type="SAM" id="MobiDB-lite"/>
    </source>
</evidence>
<gene>
    <name evidence="3" type="ORF">HH303_14665</name>
</gene>
<keyword evidence="2" id="KW-0472">Membrane</keyword>
<dbReference type="GO" id="GO:0005975">
    <property type="term" value="P:carbohydrate metabolic process"/>
    <property type="evidence" value="ECO:0007669"/>
    <property type="project" value="InterPro"/>
</dbReference>
<dbReference type="Gene3D" id="3.20.20.370">
    <property type="entry name" value="Glycoside hydrolase/deacetylase"/>
    <property type="match status" value="1"/>
</dbReference>
<feature type="region of interest" description="Disordered" evidence="1">
    <location>
        <begin position="103"/>
        <end position="205"/>
    </location>
</feature>
<accession>A0A7Y0E3D3</accession>
<comment type="caution">
    <text evidence="3">The sequence shown here is derived from an EMBL/GenBank/DDBJ whole genome shotgun (WGS) entry which is preliminary data.</text>
</comment>
<keyword evidence="2" id="KW-1133">Transmembrane helix</keyword>
<dbReference type="CDD" id="cd10936">
    <property type="entry name" value="CE4_DAC2"/>
    <property type="match status" value="1"/>
</dbReference>